<accession>A0A1N6JI80</accession>
<gene>
    <name evidence="7" type="ORF">SAMN04488055_4021</name>
</gene>
<feature type="transmembrane region" description="Helical" evidence="6">
    <location>
        <begin position="6"/>
        <end position="27"/>
    </location>
</feature>
<dbReference type="RefSeq" id="WP_084185725.1">
    <property type="nucleotide sequence ID" value="NZ_FSRA01000002.1"/>
</dbReference>
<dbReference type="AlphaFoldDB" id="A0A1N6JI80"/>
<evidence type="ECO:0000313" key="8">
    <source>
        <dbReference type="Proteomes" id="UP000185003"/>
    </source>
</evidence>
<dbReference type="Pfam" id="PF07947">
    <property type="entry name" value="YhhN"/>
    <property type="match status" value="1"/>
</dbReference>
<dbReference type="EMBL" id="FSRA01000002">
    <property type="protein sequence ID" value="SIO43726.1"/>
    <property type="molecule type" value="Genomic_DNA"/>
</dbReference>
<feature type="transmembrane region" description="Helical" evidence="6">
    <location>
        <begin position="139"/>
        <end position="157"/>
    </location>
</feature>
<proteinExistence type="inferred from homology"/>
<comment type="subcellular location">
    <subcellularLocation>
        <location evidence="1">Membrane</location>
        <topology evidence="1">Multi-pass membrane protein</topology>
    </subcellularLocation>
</comment>
<dbReference type="GO" id="GO:0016020">
    <property type="term" value="C:membrane"/>
    <property type="evidence" value="ECO:0007669"/>
    <property type="project" value="UniProtKB-SubCell"/>
</dbReference>
<feature type="transmembrane region" description="Helical" evidence="6">
    <location>
        <begin position="163"/>
        <end position="182"/>
    </location>
</feature>
<evidence type="ECO:0000256" key="1">
    <source>
        <dbReference type="ARBA" id="ARBA00004141"/>
    </source>
</evidence>
<name>A0A1N6JI80_9BACT</name>
<dbReference type="Proteomes" id="UP000185003">
    <property type="component" value="Unassembled WGS sequence"/>
</dbReference>
<dbReference type="OrthoDB" id="5651790at2"/>
<feature type="transmembrane region" description="Helical" evidence="6">
    <location>
        <begin position="82"/>
        <end position="102"/>
    </location>
</feature>
<feature type="transmembrane region" description="Helical" evidence="6">
    <location>
        <begin position="108"/>
        <end position="127"/>
    </location>
</feature>
<dbReference type="STRING" id="536979.SAMN04488055_4021"/>
<evidence type="ECO:0000256" key="2">
    <source>
        <dbReference type="ARBA" id="ARBA00007375"/>
    </source>
</evidence>
<keyword evidence="8" id="KW-1185">Reference proteome</keyword>
<evidence type="ECO:0000256" key="4">
    <source>
        <dbReference type="ARBA" id="ARBA00022989"/>
    </source>
</evidence>
<sequence length="221" mass="24852">MQPKTWGAIYFLILLADLLIIVCDIPYARFVTKPLLMILLGCHCWWQAGGLYHPARNFIFTAIIFSWWGDVFLLFPDFFIPGLISFLLAHILYTGFFIWVKPKPKPGFTGWIVALLVLAYAGSFLRFLYPHLGALQAPVIAYTVVITTMLLSALFAFGLKKALWSKLCVAGATLFVLSDSILATEKFYMSFPGSSLLVMLTYGLAQWMIVDGSVKYLKTVK</sequence>
<dbReference type="PANTHER" id="PTHR31885:SF6">
    <property type="entry name" value="GH04784P"/>
    <property type="match status" value="1"/>
</dbReference>
<dbReference type="PANTHER" id="PTHR31885">
    <property type="entry name" value="GH04784P"/>
    <property type="match status" value="1"/>
</dbReference>
<feature type="transmembrane region" description="Helical" evidence="6">
    <location>
        <begin position="189"/>
        <end position="209"/>
    </location>
</feature>
<evidence type="ECO:0000256" key="6">
    <source>
        <dbReference type="SAM" id="Phobius"/>
    </source>
</evidence>
<dbReference type="GO" id="GO:0016787">
    <property type="term" value="F:hydrolase activity"/>
    <property type="evidence" value="ECO:0007669"/>
    <property type="project" value="TreeGrafter"/>
</dbReference>
<keyword evidence="5 6" id="KW-0472">Membrane</keyword>
<comment type="similarity">
    <text evidence="2">Belongs to the TMEM86 family.</text>
</comment>
<evidence type="ECO:0000256" key="3">
    <source>
        <dbReference type="ARBA" id="ARBA00022692"/>
    </source>
</evidence>
<keyword evidence="3 6" id="KW-0812">Transmembrane</keyword>
<reference evidence="7 8" key="1">
    <citation type="submission" date="2016-11" db="EMBL/GenBank/DDBJ databases">
        <authorList>
            <person name="Jaros S."/>
            <person name="Januszkiewicz K."/>
            <person name="Wedrychowicz H."/>
        </authorList>
    </citation>
    <scope>NUCLEOTIDE SEQUENCE [LARGE SCALE GENOMIC DNA]</scope>
    <source>
        <strain evidence="7 8">DSM 24787</strain>
    </source>
</reference>
<organism evidence="7 8">
    <name type="scientific">Chitinophaga niabensis</name>
    <dbReference type="NCBI Taxonomy" id="536979"/>
    <lineage>
        <taxon>Bacteria</taxon>
        <taxon>Pseudomonadati</taxon>
        <taxon>Bacteroidota</taxon>
        <taxon>Chitinophagia</taxon>
        <taxon>Chitinophagales</taxon>
        <taxon>Chitinophagaceae</taxon>
        <taxon>Chitinophaga</taxon>
    </lineage>
</organism>
<dbReference type="InterPro" id="IPR012506">
    <property type="entry name" value="TMEM86B-like"/>
</dbReference>
<protein>
    <submittedName>
        <fullName evidence="7">Uncharacterized membrane protein YhhN</fullName>
    </submittedName>
</protein>
<keyword evidence="4 6" id="KW-1133">Transmembrane helix</keyword>
<evidence type="ECO:0000313" key="7">
    <source>
        <dbReference type="EMBL" id="SIO43726.1"/>
    </source>
</evidence>
<evidence type="ECO:0000256" key="5">
    <source>
        <dbReference type="ARBA" id="ARBA00023136"/>
    </source>
</evidence>